<accession>A0ABT9U055</accession>
<gene>
    <name evidence="1" type="ORF">J2T15_001793</name>
</gene>
<organism evidence="1 2">
    <name type="scientific">Paenibacillus harenae</name>
    <dbReference type="NCBI Taxonomy" id="306543"/>
    <lineage>
        <taxon>Bacteria</taxon>
        <taxon>Bacillati</taxon>
        <taxon>Bacillota</taxon>
        <taxon>Bacilli</taxon>
        <taxon>Bacillales</taxon>
        <taxon>Paenibacillaceae</taxon>
        <taxon>Paenibacillus</taxon>
    </lineage>
</organism>
<reference evidence="1 2" key="1">
    <citation type="submission" date="2023-07" db="EMBL/GenBank/DDBJ databases">
        <title>Sorghum-associated microbial communities from plants grown in Nebraska, USA.</title>
        <authorList>
            <person name="Schachtman D."/>
        </authorList>
    </citation>
    <scope>NUCLEOTIDE SEQUENCE [LARGE SCALE GENOMIC DNA]</scope>
    <source>
        <strain evidence="1 2">CC482</strain>
    </source>
</reference>
<dbReference type="EMBL" id="JAUSSU010000003">
    <property type="protein sequence ID" value="MDQ0112358.1"/>
    <property type="molecule type" value="Genomic_DNA"/>
</dbReference>
<keyword evidence="2" id="KW-1185">Reference proteome</keyword>
<evidence type="ECO:0008006" key="3">
    <source>
        <dbReference type="Google" id="ProtNLM"/>
    </source>
</evidence>
<evidence type="ECO:0000313" key="1">
    <source>
        <dbReference type="EMBL" id="MDQ0112358.1"/>
    </source>
</evidence>
<evidence type="ECO:0000313" key="2">
    <source>
        <dbReference type="Proteomes" id="UP001229346"/>
    </source>
</evidence>
<sequence>MEKKRCLFCSALVYVEMDSSYDKYNDCYCAPNGYYSLHRDSYELIHALSNPVKMQLYTSLSGYIREMTDCGESVSLSFEDLENIRNSSSIPVSVEEKGARLLQYLYRHSERVGDAVTIHPLNHNFNLTYSPTMQELVYIIEKLREEQLIDREGMTFKLTEKGWSEAAARAAGRKMKPCFVLIAASPDEFADWLDNLMPKLEQCGYLARLINYSGHRREDHPTPQQIAESKLVIAELNADAPELFFDAGYANGKKINVVWTMNHKRVASNQVVQHSQIRPIMWETTDELGAMLQQRLG</sequence>
<name>A0ABT9U055_PAEHA</name>
<dbReference type="Proteomes" id="UP001229346">
    <property type="component" value="Unassembled WGS sequence"/>
</dbReference>
<protein>
    <recommendedName>
        <fullName evidence="3">MarR family transcriptional regulator</fullName>
    </recommendedName>
</protein>
<dbReference type="RefSeq" id="WP_307470705.1">
    <property type="nucleotide sequence ID" value="NZ_JAUSST010000003.1"/>
</dbReference>
<proteinExistence type="predicted"/>
<comment type="caution">
    <text evidence="1">The sequence shown here is derived from an EMBL/GenBank/DDBJ whole genome shotgun (WGS) entry which is preliminary data.</text>
</comment>